<evidence type="ECO:0000313" key="5">
    <source>
        <dbReference type="Proteomes" id="UP000468943"/>
    </source>
</evidence>
<dbReference type="SUPFAM" id="SSF54637">
    <property type="entry name" value="Thioesterase/thiol ester dehydrase-isomerase"/>
    <property type="match status" value="1"/>
</dbReference>
<evidence type="ECO:0000313" key="4">
    <source>
        <dbReference type="EMBL" id="MXO55551.1"/>
    </source>
</evidence>
<dbReference type="CDD" id="cd00586">
    <property type="entry name" value="4HBT"/>
    <property type="match status" value="1"/>
</dbReference>
<dbReference type="Proteomes" id="UP000468943">
    <property type="component" value="Unassembled WGS sequence"/>
</dbReference>
<protein>
    <submittedName>
        <fullName evidence="4">Acyl-CoA thioesterase</fullName>
    </submittedName>
</protein>
<dbReference type="InterPro" id="IPR050563">
    <property type="entry name" value="4-hydroxybenzoyl-CoA_TE"/>
</dbReference>
<organism evidence="4 5">
    <name type="scientific">Pontixanthobacter gangjinensis</name>
    <dbReference type="NCBI Taxonomy" id="1028742"/>
    <lineage>
        <taxon>Bacteria</taxon>
        <taxon>Pseudomonadati</taxon>
        <taxon>Pseudomonadota</taxon>
        <taxon>Alphaproteobacteria</taxon>
        <taxon>Sphingomonadales</taxon>
        <taxon>Erythrobacteraceae</taxon>
        <taxon>Pontixanthobacter</taxon>
    </lineage>
</organism>
<dbReference type="InterPro" id="IPR029069">
    <property type="entry name" value="HotDog_dom_sf"/>
</dbReference>
<accession>A0A6I4SIB9</accession>
<sequence length="139" mass="15928">MSNPFLHKFRVRYSELDPQGVVFNARYLEYADIIVTEYWRDRRIRMFGDGALEFHVAHADVAFRKPIRADEWIEGRAWTTRFGNSSMTTRIELHGAVADSAADDRDDLRAEIELVNVHVDLASGRPLPIPASVREALSK</sequence>
<evidence type="ECO:0000256" key="2">
    <source>
        <dbReference type="ARBA" id="ARBA00022801"/>
    </source>
</evidence>
<dbReference type="Gene3D" id="3.10.129.10">
    <property type="entry name" value="Hotdog Thioesterase"/>
    <property type="match status" value="1"/>
</dbReference>
<comment type="similarity">
    <text evidence="1">Belongs to the 4-hydroxybenzoyl-CoA thioesterase family.</text>
</comment>
<keyword evidence="2" id="KW-0378">Hydrolase</keyword>
<evidence type="ECO:0000256" key="1">
    <source>
        <dbReference type="ARBA" id="ARBA00005953"/>
    </source>
</evidence>
<name>A0A6I4SIB9_9SPHN</name>
<dbReference type="EMBL" id="WTYS01000001">
    <property type="protein sequence ID" value="MXO55551.1"/>
    <property type="molecule type" value="Genomic_DNA"/>
</dbReference>
<dbReference type="PANTHER" id="PTHR31793:SF27">
    <property type="entry name" value="NOVEL THIOESTERASE SUPERFAMILY DOMAIN AND SAPOSIN A-TYPE DOMAIN CONTAINING PROTEIN (0610012H03RIK)"/>
    <property type="match status" value="1"/>
</dbReference>
<comment type="caution">
    <text evidence="4">The sequence shown here is derived from an EMBL/GenBank/DDBJ whole genome shotgun (WGS) entry which is preliminary data.</text>
</comment>
<dbReference type="RefSeq" id="WP_160596863.1">
    <property type="nucleotide sequence ID" value="NZ_WTYS01000001.1"/>
</dbReference>
<dbReference type="Pfam" id="PF03061">
    <property type="entry name" value="4HBT"/>
    <property type="match status" value="1"/>
</dbReference>
<proteinExistence type="inferred from homology"/>
<dbReference type="PANTHER" id="PTHR31793">
    <property type="entry name" value="4-HYDROXYBENZOYL-COA THIOESTERASE FAMILY MEMBER"/>
    <property type="match status" value="1"/>
</dbReference>
<dbReference type="OrthoDB" id="9799036at2"/>
<keyword evidence="5" id="KW-1185">Reference proteome</keyword>
<reference evidence="4 5" key="1">
    <citation type="submission" date="2019-12" db="EMBL/GenBank/DDBJ databases">
        <title>Genomic-based taxomic classification of the family Erythrobacteraceae.</title>
        <authorList>
            <person name="Xu L."/>
        </authorList>
    </citation>
    <scope>NUCLEOTIDE SEQUENCE [LARGE SCALE GENOMIC DNA]</scope>
    <source>
        <strain evidence="4 5">JCM 17802</strain>
    </source>
</reference>
<dbReference type="InterPro" id="IPR006683">
    <property type="entry name" value="Thioestr_dom"/>
</dbReference>
<dbReference type="GO" id="GO:0047617">
    <property type="term" value="F:fatty acyl-CoA hydrolase activity"/>
    <property type="evidence" value="ECO:0007669"/>
    <property type="project" value="TreeGrafter"/>
</dbReference>
<feature type="domain" description="Thioesterase" evidence="3">
    <location>
        <begin position="19"/>
        <end position="94"/>
    </location>
</feature>
<gene>
    <name evidence="4" type="ORF">GRI36_01515</name>
</gene>
<evidence type="ECO:0000259" key="3">
    <source>
        <dbReference type="Pfam" id="PF03061"/>
    </source>
</evidence>
<dbReference type="AlphaFoldDB" id="A0A6I4SIB9"/>